<dbReference type="Pfam" id="PF02662">
    <property type="entry name" value="FlpD"/>
    <property type="match status" value="1"/>
</dbReference>
<dbReference type="GO" id="GO:0016491">
    <property type="term" value="F:oxidoreductase activity"/>
    <property type="evidence" value="ECO:0007669"/>
    <property type="project" value="UniProtKB-KW"/>
</dbReference>
<name>A0A660SLQ0_UNCW3</name>
<gene>
    <name evidence="6" type="ORF">DRP53_00720</name>
</gene>
<reference evidence="6 7" key="1">
    <citation type="submission" date="2018-06" db="EMBL/GenBank/DDBJ databases">
        <title>Extensive metabolic versatility and redundancy in microbially diverse, dynamic hydrothermal sediments.</title>
        <authorList>
            <person name="Dombrowski N."/>
            <person name="Teske A."/>
            <person name="Baker B.J."/>
        </authorList>
    </citation>
    <scope>NUCLEOTIDE SEQUENCE [LARGE SCALE GENOMIC DNA]</scope>
    <source>
        <strain evidence="6">B36_G15</strain>
    </source>
</reference>
<evidence type="ECO:0000256" key="4">
    <source>
        <dbReference type="ARBA" id="ARBA00023014"/>
    </source>
</evidence>
<evidence type="ECO:0000256" key="3">
    <source>
        <dbReference type="ARBA" id="ARBA00023004"/>
    </source>
</evidence>
<evidence type="ECO:0000259" key="5">
    <source>
        <dbReference type="Pfam" id="PF02662"/>
    </source>
</evidence>
<dbReference type="InterPro" id="IPR003813">
    <property type="entry name" value="MvhD/FlpD"/>
</dbReference>
<dbReference type="Proteomes" id="UP000268469">
    <property type="component" value="Unassembled WGS sequence"/>
</dbReference>
<keyword evidence="1" id="KW-0479">Metal-binding</keyword>
<dbReference type="GO" id="GO:0046872">
    <property type="term" value="F:metal ion binding"/>
    <property type="evidence" value="ECO:0007669"/>
    <property type="project" value="UniProtKB-KW"/>
</dbReference>
<proteinExistence type="predicted"/>
<keyword evidence="3" id="KW-0408">Iron</keyword>
<dbReference type="EMBL" id="QNBE01000004">
    <property type="protein sequence ID" value="RKX71643.1"/>
    <property type="molecule type" value="Genomic_DNA"/>
</dbReference>
<evidence type="ECO:0000256" key="2">
    <source>
        <dbReference type="ARBA" id="ARBA00023002"/>
    </source>
</evidence>
<sequence>MNSFEPKIVAFICKWCTAQAADLAGTSRLHYPPNVIPIRYFCSSRVDPQHVLLAFKKGADGVLIGGCHFGDCHYQTGNYRTYRRYLLLRSVIEAMGIDPRRLRLEWISAAEGQKFVNVVTEMVDEIKKLGPIEENPNRDR</sequence>
<comment type="caution">
    <text evidence="6">The sequence shown here is derived from an EMBL/GenBank/DDBJ whole genome shotgun (WGS) entry which is preliminary data.</text>
</comment>
<accession>A0A660SLQ0</accession>
<keyword evidence="2" id="KW-0560">Oxidoreductase</keyword>
<dbReference type="AlphaFoldDB" id="A0A660SLQ0"/>
<evidence type="ECO:0000313" key="7">
    <source>
        <dbReference type="Proteomes" id="UP000268469"/>
    </source>
</evidence>
<organism evidence="6 7">
    <name type="scientific">candidate division WOR-3 bacterium</name>
    <dbReference type="NCBI Taxonomy" id="2052148"/>
    <lineage>
        <taxon>Bacteria</taxon>
        <taxon>Bacteria division WOR-3</taxon>
    </lineage>
</organism>
<protein>
    <submittedName>
        <fullName evidence="6">Methyl-viologen-reducing hydrogenase subunit delta</fullName>
    </submittedName>
</protein>
<dbReference type="GO" id="GO:0051536">
    <property type="term" value="F:iron-sulfur cluster binding"/>
    <property type="evidence" value="ECO:0007669"/>
    <property type="project" value="UniProtKB-KW"/>
</dbReference>
<feature type="domain" description="F420-non-reducing hydrogenase iron-sulfur subunit D" evidence="5">
    <location>
        <begin position="8"/>
        <end position="130"/>
    </location>
</feature>
<evidence type="ECO:0000313" key="6">
    <source>
        <dbReference type="EMBL" id="RKX71643.1"/>
    </source>
</evidence>
<evidence type="ECO:0000256" key="1">
    <source>
        <dbReference type="ARBA" id="ARBA00022723"/>
    </source>
</evidence>
<keyword evidence="4" id="KW-0411">Iron-sulfur</keyword>